<organism evidence="1 2">
    <name type="scientific">Auriscalpium vulgare</name>
    <dbReference type="NCBI Taxonomy" id="40419"/>
    <lineage>
        <taxon>Eukaryota</taxon>
        <taxon>Fungi</taxon>
        <taxon>Dikarya</taxon>
        <taxon>Basidiomycota</taxon>
        <taxon>Agaricomycotina</taxon>
        <taxon>Agaricomycetes</taxon>
        <taxon>Russulales</taxon>
        <taxon>Auriscalpiaceae</taxon>
        <taxon>Auriscalpium</taxon>
    </lineage>
</organism>
<reference evidence="1" key="1">
    <citation type="submission" date="2021-02" db="EMBL/GenBank/DDBJ databases">
        <authorList>
            <consortium name="DOE Joint Genome Institute"/>
            <person name="Ahrendt S."/>
            <person name="Looney B.P."/>
            <person name="Miyauchi S."/>
            <person name="Morin E."/>
            <person name="Drula E."/>
            <person name="Courty P.E."/>
            <person name="Chicoki N."/>
            <person name="Fauchery L."/>
            <person name="Kohler A."/>
            <person name="Kuo A."/>
            <person name="Labutti K."/>
            <person name="Pangilinan J."/>
            <person name="Lipzen A."/>
            <person name="Riley R."/>
            <person name="Andreopoulos W."/>
            <person name="He G."/>
            <person name="Johnson J."/>
            <person name="Barry K.W."/>
            <person name="Grigoriev I.V."/>
            <person name="Nagy L."/>
            <person name="Hibbett D."/>
            <person name="Henrissat B."/>
            <person name="Matheny P.B."/>
            <person name="Labbe J."/>
            <person name="Martin F."/>
        </authorList>
    </citation>
    <scope>NUCLEOTIDE SEQUENCE</scope>
    <source>
        <strain evidence="1">FP105234-sp</strain>
    </source>
</reference>
<reference evidence="1" key="2">
    <citation type="journal article" date="2022" name="New Phytol.">
        <title>Evolutionary transition to the ectomycorrhizal habit in the genomes of a hyperdiverse lineage of mushroom-forming fungi.</title>
        <authorList>
            <person name="Looney B."/>
            <person name="Miyauchi S."/>
            <person name="Morin E."/>
            <person name="Drula E."/>
            <person name="Courty P.E."/>
            <person name="Kohler A."/>
            <person name="Kuo A."/>
            <person name="LaButti K."/>
            <person name="Pangilinan J."/>
            <person name="Lipzen A."/>
            <person name="Riley R."/>
            <person name="Andreopoulos W."/>
            <person name="He G."/>
            <person name="Johnson J."/>
            <person name="Nolan M."/>
            <person name="Tritt A."/>
            <person name="Barry K.W."/>
            <person name="Grigoriev I.V."/>
            <person name="Nagy L.G."/>
            <person name="Hibbett D."/>
            <person name="Henrissat B."/>
            <person name="Matheny P.B."/>
            <person name="Labbe J."/>
            <person name="Martin F.M."/>
        </authorList>
    </citation>
    <scope>NUCLEOTIDE SEQUENCE</scope>
    <source>
        <strain evidence="1">FP105234-sp</strain>
    </source>
</reference>
<proteinExistence type="predicted"/>
<sequence length="161" mass="17444">MRPVGRDRRSVPKLSDLRPGTLRPERIDVTVFCSAQAGAATRTGSGCFLCGGRPHLKRDCPSNTVGAPGGRPGTGANAALTDVRDEQKGPWRDRDVGYPLSGVLRPRSPKSRQPRAARREGPASLLSTTRRLRAGSVWRPGSRRSRSRDGRYDRDEAAGGE</sequence>
<dbReference type="EMBL" id="MU275939">
    <property type="protein sequence ID" value="KAI0045882.1"/>
    <property type="molecule type" value="Genomic_DNA"/>
</dbReference>
<accession>A0ACB8RPN6</accession>
<evidence type="ECO:0000313" key="1">
    <source>
        <dbReference type="EMBL" id="KAI0045882.1"/>
    </source>
</evidence>
<protein>
    <submittedName>
        <fullName evidence="1">Uncharacterized protein</fullName>
    </submittedName>
</protein>
<name>A0ACB8RPN6_9AGAM</name>
<evidence type="ECO:0000313" key="2">
    <source>
        <dbReference type="Proteomes" id="UP000814033"/>
    </source>
</evidence>
<dbReference type="Proteomes" id="UP000814033">
    <property type="component" value="Unassembled WGS sequence"/>
</dbReference>
<gene>
    <name evidence="1" type="ORF">FA95DRAFT_78807</name>
</gene>
<comment type="caution">
    <text evidence="1">The sequence shown here is derived from an EMBL/GenBank/DDBJ whole genome shotgun (WGS) entry which is preliminary data.</text>
</comment>
<keyword evidence="2" id="KW-1185">Reference proteome</keyword>